<evidence type="ECO:0000313" key="2">
    <source>
        <dbReference type="EMBL" id="BBL70898.1"/>
    </source>
</evidence>
<evidence type="ECO:0000313" key="3">
    <source>
        <dbReference type="Proteomes" id="UP000824988"/>
    </source>
</evidence>
<keyword evidence="1" id="KW-0732">Signal</keyword>
<feature type="chain" id="PRO_5034057343" evidence="1">
    <location>
        <begin position="28"/>
        <end position="73"/>
    </location>
</feature>
<organism evidence="2 3">
    <name type="scientific">Methylogaea oryzae</name>
    <dbReference type="NCBI Taxonomy" id="1295382"/>
    <lineage>
        <taxon>Bacteria</taxon>
        <taxon>Pseudomonadati</taxon>
        <taxon>Pseudomonadota</taxon>
        <taxon>Gammaproteobacteria</taxon>
        <taxon>Methylococcales</taxon>
        <taxon>Methylococcaceae</taxon>
        <taxon>Methylogaea</taxon>
    </lineage>
</organism>
<dbReference type="Proteomes" id="UP000824988">
    <property type="component" value="Chromosome"/>
</dbReference>
<name>A0A8D4VMH7_9GAMM</name>
<feature type="signal peptide" evidence="1">
    <location>
        <begin position="1"/>
        <end position="27"/>
    </location>
</feature>
<dbReference type="RefSeq" id="WP_221048703.1">
    <property type="nucleotide sequence ID" value="NZ_AP019782.1"/>
</dbReference>
<reference evidence="2" key="1">
    <citation type="submission" date="2019-06" db="EMBL/GenBank/DDBJ databases">
        <title>Complete genome sequence of Methylogaea oryzae strain JCM16910.</title>
        <authorList>
            <person name="Asakawa S."/>
        </authorList>
    </citation>
    <scope>NUCLEOTIDE SEQUENCE</scope>
    <source>
        <strain evidence="2">E10</strain>
    </source>
</reference>
<protein>
    <submittedName>
        <fullName evidence="2">Uncharacterized protein</fullName>
    </submittedName>
</protein>
<accession>A0A8D4VMH7</accession>
<keyword evidence="3" id="KW-1185">Reference proteome</keyword>
<proteinExistence type="predicted"/>
<dbReference type="EMBL" id="AP019782">
    <property type="protein sequence ID" value="BBL70898.1"/>
    <property type="molecule type" value="Genomic_DNA"/>
</dbReference>
<sequence length="73" mass="7901">MNKSKFLLAAVACLLLAGCQQPDGAYAAVHQIVPDPVILHLGGALYLAKDRENNLFLIEADDFGEATIISRIY</sequence>
<evidence type="ECO:0000256" key="1">
    <source>
        <dbReference type="SAM" id="SignalP"/>
    </source>
</evidence>
<gene>
    <name evidence="2" type="ORF">MoryE10_15040</name>
</gene>
<dbReference type="AlphaFoldDB" id="A0A8D4VMH7"/>
<dbReference type="KEGG" id="moz:MoryE10_15040"/>